<dbReference type="CDD" id="cd00063">
    <property type="entry name" value="FN3"/>
    <property type="match status" value="7"/>
</dbReference>
<evidence type="ECO:0000256" key="8">
    <source>
        <dbReference type="ARBA" id="ARBA00023157"/>
    </source>
</evidence>
<keyword evidence="8 10" id="KW-1015">Disulfide bond</keyword>
<evidence type="ECO:0000256" key="9">
    <source>
        <dbReference type="ARBA" id="ARBA00023180"/>
    </source>
</evidence>
<dbReference type="Pfam" id="PF00041">
    <property type="entry name" value="fn3"/>
    <property type="match status" value="7"/>
</dbReference>
<feature type="disulfide bond" evidence="10">
    <location>
        <begin position="278"/>
        <end position="287"/>
    </location>
</feature>
<dbReference type="FunFam" id="2.60.40.10:FF:000099">
    <property type="entry name" value="Fibronectin 1"/>
    <property type="match status" value="2"/>
</dbReference>
<keyword evidence="7" id="KW-0677">Repeat</keyword>
<dbReference type="PROSITE" id="PS51406">
    <property type="entry name" value="FIBRINOGEN_C_2"/>
    <property type="match status" value="1"/>
</dbReference>
<comment type="caution">
    <text evidence="10">Lacks conserved residue(s) required for the propagation of feature annotation.</text>
</comment>
<dbReference type="Pfam" id="PF23106">
    <property type="entry name" value="EGF_Teneurin"/>
    <property type="match status" value="1"/>
</dbReference>
<dbReference type="SUPFAM" id="SSF49265">
    <property type="entry name" value="Fibronectin type III"/>
    <property type="match status" value="4"/>
</dbReference>
<dbReference type="CDD" id="cd00087">
    <property type="entry name" value="FReD"/>
    <property type="match status" value="1"/>
</dbReference>
<dbReference type="PROSITE" id="PS00022">
    <property type="entry name" value="EGF_1"/>
    <property type="match status" value="1"/>
</dbReference>
<keyword evidence="9" id="KW-0325">Glycoprotein</keyword>
<dbReference type="InterPro" id="IPR014716">
    <property type="entry name" value="Fibrinogen_a/b/g_C_1"/>
</dbReference>
<feature type="domain" description="Fibronectin type-III" evidence="13">
    <location>
        <begin position="853"/>
        <end position="939"/>
    </location>
</feature>
<evidence type="ECO:0000256" key="3">
    <source>
        <dbReference type="ARBA" id="ARBA00022525"/>
    </source>
</evidence>
<evidence type="ECO:0000256" key="6">
    <source>
        <dbReference type="ARBA" id="ARBA00022729"/>
    </source>
</evidence>
<dbReference type="Pfam" id="PF00147">
    <property type="entry name" value="Fibrinogen_C"/>
    <property type="match status" value="1"/>
</dbReference>
<dbReference type="SMART" id="SM00060">
    <property type="entry name" value="FN3"/>
    <property type="match status" value="7"/>
</dbReference>
<feature type="domain" description="Fibronectin type-III" evidence="13">
    <location>
        <begin position="940"/>
        <end position="1023"/>
    </location>
</feature>
<gene>
    <name evidence="15" type="primary">LOC109083811</name>
</gene>
<reference evidence="15" key="1">
    <citation type="submission" date="2025-08" db="UniProtKB">
        <authorList>
            <consortium name="Ensembl"/>
        </authorList>
    </citation>
    <scope>IDENTIFICATION</scope>
</reference>
<evidence type="ECO:0000256" key="4">
    <source>
        <dbReference type="ARBA" id="ARBA00022530"/>
    </source>
</evidence>
<feature type="signal peptide" evidence="11">
    <location>
        <begin position="1"/>
        <end position="24"/>
    </location>
</feature>
<dbReference type="Proteomes" id="UP000694700">
    <property type="component" value="Unplaced"/>
</dbReference>
<evidence type="ECO:0000313" key="15">
    <source>
        <dbReference type="Ensembl" id="ENSCCRP00015109021.1"/>
    </source>
</evidence>
<dbReference type="PROSITE" id="PS50026">
    <property type="entry name" value="EGF_3"/>
    <property type="match status" value="1"/>
</dbReference>
<dbReference type="Gene3D" id="2.10.25.10">
    <property type="entry name" value="Laminin"/>
    <property type="match status" value="4"/>
</dbReference>
<dbReference type="PROSITE" id="PS50853">
    <property type="entry name" value="FN3"/>
    <property type="match status" value="6"/>
</dbReference>
<feature type="domain" description="EGF-like" evidence="12">
    <location>
        <begin position="257"/>
        <end position="288"/>
    </location>
</feature>
<organism evidence="15 16">
    <name type="scientific">Cyprinus carpio</name>
    <name type="common">Common carp</name>
    <dbReference type="NCBI Taxonomy" id="7962"/>
    <lineage>
        <taxon>Eukaryota</taxon>
        <taxon>Metazoa</taxon>
        <taxon>Chordata</taxon>
        <taxon>Craniata</taxon>
        <taxon>Vertebrata</taxon>
        <taxon>Euteleostomi</taxon>
        <taxon>Actinopterygii</taxon>
        <taxon>Neopterygii</taxon>
        <taxon>Teleostei</taxon>
        <taxon>Ostariophysi</taxon>
        <taxon>Cypriniformes</taxon>
        <taxon>Cyprinidae</taxon>
        <taxon>Cyprininae</taxon>
        <taxon>Cyprinus</taxon>
    </lineage>
</organism>
<dbReference type="FunFam" id="2.10.25.10:FF:000001">
    <property type="entry name" value="Tenascin C"/>
    <property type="match status" value="2"/>
</dbReference>
<keyword evidence="4" id="KW-0272">Extracellular matrix</keyword>
<dbReference type="InterPro" id="IPR000742">
    <property type="entry name" value="EGF"/>
</dbReference>
<feature type="domain" description="Fibronectin type-III" evidence="13">
    <location>
        <begin position="581"/>
        <end position="670"/>
    </location>
</feature>
<dbReference type="InterPro" id="IPR050991">
    <property type="entry name" value="ECM_Regulatory_Proteins"/>
</dbReference>
<dbReference type="InterPro" id="IPR036056">
    <property type="entry name" value="Fibrinogen-like_C"/>
</dbReference>
<evidence type="ECO:0000256" key="11">
    <source>
        <dbReference type="SAM" id="SignalP"/>
    </source>
</evidence>
<dbReference type="CDD" id="cd00054">
    <property type="entry name" value="EGF_CA"/>
    <property type="match status" value="1"/>
</dbReference>
<dbReference type="InterPro" id="IPR020837">
    <property type="entry name" value="Fibrinogen_CS"/>
</dbReference>
<evidence type="ECO:0000256" key="7">
    <source>
        <dbReference type="ARBA" id="ARBA00022737"/>
    </source>
</evidence>
<evidence type="ECO:0000259" key="14">
    <source>
        <dbReference type="PROSITE" id="PS51406"/>
    </source>
</evidence>
<evidence type="ECO:0000256" key="2">
    <source>
        <dbReference type="ARBA" id="ARBA00008673"/>
    </source>
</evidence>
<keyword evidence="6 11" id="KW-0732">Signal</keyword>
<dbReference type="Pfam" id="PF25024">
    <property type="entry name" value="EGF_TEN"/>
    <property type="match status" value="1"/>
</dbReference>
<dbReference type="FunFam" id="3.90.215.10:FF:000001">
    <property type="entry name" value="Tenascin isoform 1"/>
    <property type="match status" value="1"/>
</dbReference>
<dbReference type="Ensembl" id="ENSCCRT00015112481.1">
    <property type="protein sequence ID" value="ENSCCRP00015109021.1"/>
    <property type="gene ID" value="ENSCCRG00015042981.1"/>
</dbReference>
<feature type="domain" description="Fibronectin type-III" evidence="13">
    <location>
        <begin position="671"/>
        <end position="762"/>
    </location>
</feature>
<feature type="disulfide bond" evidence="10">
    <location>
        <begin position="261"/>
        <end position="271"/>
    </location>
</feature>
<dbReference type="PANTHER" id="PTHR46708">
    <property type="entry name" value="TENASCIN"/>
    <property type="match status" value="1"/>
</dbReference>
<feature type="domain" description="Fibronectin type-III" evidence="13">
    <location>
        <begin position="763"/>
        <end position="852"/>
    </location>
</feature>
<dbReference type="InterPro" id="IPR002181">
    <property type="entry name" value="Fibrinogen_a/b/g_C_dom"/>
</dbReference>
<evidence type="ECO:0000256" key="5">
    <source>
        <dbReference type="ARBA" id="ARBA00022536"/>
    </source>
</evidence>
<dbReference type="Gene3D" id="2.60.40.10">
    <property type="entry name" value="Immunoglobulins"/>
    <property type="match status" value="7"/>
</dbReference>
<feature type="domain" description="Fibrinogen C-terminal" evidence="14">
    <location>
        <begin position="1053"/>
        <end position="1268"/>
    </location>
</feature>
<protein>
    <submittedName>
        <fullName evidence="15">Tenascin R (restrictin, janusin)</fullName>
    </submittedName>
</protein>
<dbReference type="SUPFAM" id="SSF56496">
    <property type="entry name" value="Fibrinogen C-terminal domain-like"/>
    <property type="match status" value="1"/>
</dbReference>
<feature type="domain" description="Fibronectin type-III" evidence="13">
    <location>
        <begin position="403"/>
        <end position="494"/>
    </location>
</feature>
<dbReference type="SMART" id="SM00181">
    <property type="entry name" value="EGF"/>
    <property type="match status" value="4"/>
</dbReference>
<proteinExistence type="inferred from homology"/>
<accession>A0A8C2GPR4</accession>
<keyword evidence="3" id="KW-0964">Secreted</keyword>
<evidence type="ECO:0000259" key="13">
    <source>
        <dbReference type="PROSITE" id="PS50853"/>
    </source>
</evidence>
<dbReference type="PROSITE" id="PS01186">
    <property type="entry name" value="EGF_2"/>
    <property type="match status" value="1"/>
</dbReference>
<dbReference type="SMART" id="SM00186">
    <property type="entry name" value="FBG"/>
    <property type="match status" value="1"/>
</dbReference>
<dbReference type="PROSITE" id="PS00514">
    <property type="entry name" value="FIBRINOGEN_C_1"/>
    <property type="match status" value="1"/>
</dbReference>
<dbReference type="InterPro" id="IPR036116">
    <property type="entry name" value="FN3_sf"/>
</dbReference>
<name>A0A8C2GPR4_CYPCA</name>
<dbReference type="Gene3D" id="3.90.215.10">
    <property type="entry name" value="Gamma Fibrinogen, chain A, domain 1"/>
    <property type="match status" value="1"/>
</dbReference>
<dbReference type="InterPro" id="IPR003961">
    <property type="entry name" value="FN3_dom"/>
</dbReference>
<comment type="similarity">
    <text evidence="2">Belongs to the tenascin family.</text>
</comment>
<evidence type="ECO:0000313" key="16">
    <source>
        <dbReference type="Proteomes" id="UP000694700"/>
    </source>
</evidence>
<evidence type="ECO:0000256" key="10">
    <source>
        <dbReference type="PROSITE-ProRule" id="PRU00076"/>
    </source>
</evidence>
<sequence>MWGCTMAIQGSMVSLALLFFGIQAVPNPTSKLVRTTRVRRQVPEGGGPSSNQTQAMIFNHVYNINVPLESLCSVDLDTVPGPGTNKGTAGSDKMPTEYTEETVDSDSQVTFTHRINIPKQACACPAAVAMEQLANRIEMLEREVSLLRAQCSSSCCGESSVMGQFDFVPQCGHGTFSMEVCGCVCEEGWIGKNCSEARCPDDCSGQGICIEGECVCDHNFGGENCSEPRCPGDCSDRGLCIDGECVCEEAFAGEDCSLGRCLNDCSDQGTCVNGTCQCRPGFLGEDCSLIFCANNCSQKGVCKDGFCACQEGYAGDDCASGQCMVEYNKKKTPLCFLIANPSCCQKICRHNLWVSNILKHLQCDLPEITSENFPYPSPRNDCFLIRMIHIHVISSFFFYTVSPPMNLQVQGVSENTIDLEWEGPVILTDYLITYAPTTPGGVQLEIRVPGNVTNTTIKELEPGLEYNINVYAVIDDIISAPLNTLVSTYLSNPDGLLFKSIMETSVEVQWQPLDYLFDGWEISFIPKDNDGGMTAQLPSTITLFHQTGLRPGEEYTVNLVALKDQGRSQPVTATIITLIDGPTQLIVRDVLDTVAFVEWSPPKAKVDQIILRYGLVGVDGPKTTFRLQPTLSQYSLQVLRPGSTYEVSVSGVRNGTESGAISTEFTTEIDAPKNLRVLSKTSTSLELEWDNSEADVEGYRVVYSTLAGDQYDKVIVPLNDGATTKTTLTDLLPGTEYGIGISAVLGANQSTPATMNARTGLDVPLDLTVTASTDNTITLLWGTVQGPIDHYRVTYTSSTGVTTELTVPKDVTTTTLTGLEPGTEYTITVAAQRGRQKSTAATIDAFTGFRPITQLFFSDVTSDSLTVAWSAPAPPADAFILNYNAQDSTDDSEIALDGSKTRITLTGLLPSRRYTVTLVTMHGNVTSKPVIGSVTTAMDAPQNLTASEINHRSALISWQPPLADIDNYMLTYKAADGSRKANTWIRLEGLAETTEYTVRLQAARGLETSTIVSTSFTTGTNSHYPPVSVNKYKIIFTLHCHGIVSQPFPSSGNRLFPMPQNCAQHLLNGETLSGIYTIYINRDFSQGVQVYCDMTTDGGGWIVFQRRQNGLTDFSRKWSDYKIGFGNLEDEFWLGLDNIQKIAAQGRYELRIDMKDGQESVYANYDRFSVGDSKSLYKLRIGEYNGTAGDSLNYHQSRPFSTKDKDNDIAVTNCALSYKGAWWYKNCHRANLNGKYGESRHSQGINWYHWKGHEFSIPFVEMKMRPFNYRSISGKRRRSTH</sequence>
<evidence type="ECO:0000256" key="1">
    <source>
        <dbReference type="ARBA" id="ARBA00004498"/>
    </source>
</evidence>
<dbReference type="NCBIfam" id="NF040941">
    <property type="entry name" value="GGGWT_bact"/>
    <property type="match status" value="1"/>
</dbReference>
<feature type="chain" id="PRO_5034573340" evidence="11">
    <location>
        <begin position="25"/>
        <end position="1281"/>
    </location>
</feature>
<comment type="subcellular location">
    <subcellularLocation>
        <location evidence="1">Secreted</location>
        <location evidence="1">Extracellular space</location>
        <location evidence="1">Extracellular matrix</location>
    </subcellularLocation>
</comment>
<dbReference type="PANTHER" id="PTHR46708:SF13">
    <property type="entry name" value="TENASCIN-R"/>
    <property type="match status" value="1"/>
</dbReference>
<evidence type="ECO:0000259" key="12">
    <source>
        <dbReference type="PROSITE" id="PS50026"/>
    </source>
</evidence>
<dbReference type="InterPro" id="IPR013783">
    <property type="entry name" value="Ig-like_fold"/>
</dbReference>
<keyword evidence="5 10" id="KW-0245">EGF-like domain</keyword>